<evidence type="ECO:0000313" key="3">
    <source>
        <dbReference type="Proteomes" id="UP000628984"/>
    </source>
</evidence>
<comment type="caution">
    <text evidence="2">The sequence shown here is derived from an EMBL/GenBank/DDBJ whole genome shotgun (WGS) entry which is preliminary data.</text>
</comment>
<name>A0A918MR94_9RHOB</name>
<dbReference type="InterPro" id="IPR045455">
    <property type="entry name" value="NrS-1_pol-like_helicase"/>
</dbReference>
<dbReference type="Pfam" id="PF19263">
    <property type="entry name" value="DUF5906"/>
    <property type="match status" value="1"/>
</dbReference>
<gene>
    <name evidence="2" type="ORF">GCM10011452_38320</name>
</gene>
<dbReference type="RefSeq" id="WP_189635484.1">
    <property type="nucleotide sequence ID" value="NZ_BMYQ01000028.1"/>
</dbReference>
<reference evidence="2" key="1">
    <citation type="journal article" date="2014" name="Int. J. Syst. Evol. Microbiol.">
        <title>Complete genome sequence of Corynebacterium casei LMG S-19264T (=DSM 44701T), isolated from a smear-ripened cheese.</title>
        <authorList>
            <consortium name="US DOE Joint Genome Institute (JGI-PGF)"/>
            <person name="Walter F."/>
            <person name="Albersmeier A."/>
            <person name="Kalinowski J."/>
            <person name="Ruckert C."/>
        </authorList>
    </citation>
    <scope>NUCLEOTIDE SEQUENCE</scope>
    <source>
        <strain evidence="2">KCTC 23714</strain>
    </source>
</reference>
<protein>
    <recommendedName>
        <fullName evidence="1">NrS-1 polymerase-like helicase domain-containing protein</fullName>
    </recommendedName>
</protein>
<dbReference type="EMBL" id="BMYQ01000028">
    <property type="protein sequence ID" value="GGW47073.1"/>
    <property type="molecule type" value="Genomic_DNA"/>
</dbReference>
<dbReference type="Gene3D" id="3.40.50.300">
    <property type="entry name" value="P-loop containing nucleotide triphosphate hydrolases"/>
    <property type="match status" value="1"/>
</dbReference>
<dbReference type="AlphaFoldDB" id="A0A918MR94"/>
<sequence length="733" mass="81664">MKLGDFAPEGKASAKHERYRVDFLFRWGLVLTGDHREGTTEVADITVPLRAILGSMADAPTGAALPVDCSITPGRVTDAKQLRLILSAGKNGEAFRDGRKANDWSATMKATLNAAAQFCTDEQLAYQVIATSGLVQLAEDKGSVSRIEKLDRLWAKEWRDSLIKTEPSRRADAAAHVEIGTLTLADLWESGSLYVQYMVQERAKQMITAGLIIGASAGDLAPLFHYLKPETLNQLEDDLRRTKNDAFARVCMEARVLAHGDTDTSVAELDAYMNKVAAQEREIDRKARFQQYNQQYYIIENYGGAARVFRDEFHPDTGAQVSLSVRAFCEAKAHDKVLDGWDLDDKRPVLKSAANMWVISDSARRYVRQEARFETSDREITVETGKVLNLFQGWATAPVAGEWPAIRYLVHDILCSGSNEASAYLLDYLAQMVQQPHILPGTAVILQSEEQGTGKSTFMALLRRLLGARYCSVTSDAGTLVGQFNAQAMNKVLLHFEEAVAPNDRVVESKVKALITNETLTYNPKGLPAIEARNYARVFMTSNAQQVAHLARHDRRMFVLSVSAKHANDTAFWSQAHQRFPQEMEAFMHALRTRDISGFRPAQMPHTSAKDRQKLESVVGPDRILRDFLEAGRLPACSHFDGRTWEVRVSALTEQFIKNGCKVGHSFPQPARVFAPVAMSPVRVRRINVSGQASKTWRVISLPTLADARAAFLMHQNVSAYDWGDDMADWALD</sequence>
<accession>A0A918MR94</accession>
<proteinExistence type="predicted"/>
<dbReference type="Proteomes" id="UP000628984">
    <property type="component" value="Unassembled WGS sequence"/>
</dbReference>
<organism evidence="2 3">
    <name type="scientific">Gemmobacter lanyuensis</name>
    <dbReference type="NCBI Taxonomy" id="1054497"/>
    <lineage>
        <taxon>Bacteria</taxon>
        <taxon>Pseudomonadati</taxon>
        <taxon>Pseudomonadota</taxon>
        <taxon>Alphaproteobacteria</taxon>
        <taxon>Rhodobacterales</taxon>
        <taxon>Paracoccaceae</taxon>
        <taxon>Gemmobacter</taxon>
    </lineage>
</organism>
<feature type="domain" description="NrS-1 polymerase-like helicase" evidence="1">
    <location>
        <begin position="446"/>
        <end position="556"/>
    </location>
</feature>
<keyword evidence="3" id="KW-1185">Reference proteome</keyword>
<dbReference type="SUPFAM" id="SSF52540">
    <property type="entry name" value="P-loop containing nucleoside triphosphate hydrolases"/>
    <property type="match status" value="1"/>
</dbReference>
<evidence type="ECO:0000259" key="1">
    <source>
        <dbReference type="Pfam" id="PF19263"/>
    </source>
</evidence>
<dbReference type="InterPro" id="IPR027417">
    <property type="entry name" value="P-loop_NTPase"/>
</dbReference>
<evidence type="ECO:0000313" key="2">
    <source>
        <dbReference type="EMBL" id="GGW47073.1"/>
    </source>
</evidence>
<reference evidence="2" key="2">
    <citation type="submission" date="2020-09" db="EMBL/GenBank/DDBJ databases">
        <authorList>
            <person name="Sun Q."/>
            <person name="Kim S."/>
        </authorList>
    </citation>
    <scope>NUCLEOTIDE SEQUENCE</scope>
    <source>
        <strain evidence="2">KCTC 23714</strain>
    </source>
</reference>